<dbReference type="PROSITE" id="PS51318">
    <property type="entry name" value="TAT"/>
    <property type="match status" value="1"/>
</dbReference>
<feature type="region of interest" description="Disordered" evidence="1">
    <location>
        <begin position="255"/>
        <end position="310"/>
    </location>
</feature>
<accession>A0ABD5PVH3</accession>
<dbReference type="EMBL" id="JBHSFA010000009">
    <property type="protein sequence ID" value="MFC4543961.1"/>
    <property type="molecule type" value="Genomic_DNA"/>
</dbReference>
<organism evidence="2 3">
    <name type="scientific">Halosolutus amylolyticus</name>
    <dbReference type="NCBI Taxonomy" id="2932267"/>
    <lineage>
        <taxon>Archaea</taxon>
        <taxon>Methanobacteriati</taxon>
        <taxon>Methanobacteriota</taxon>
        <taxon>Stenosarchaea group</taxon>
        <taxon>Halobacteria</taxon>
        <taxon>Halobacteriales</taxon>
        <taxon>Natrialbaceae</taxon>
        <taxon>Halosolutus</taxon>
    </lineage>
</organism>
<name>A0ABD5PVH3_9EURY</name>
<feature type="region of interest" description="Disordered" evidence="1">
    <location>
        <begin position="31"/>
        <end position="52"/>
    </location>
</feature>
<dbReference type="AlphaFoldDB" id="A0ABD5PVH3"/>
<protein>
    <submittedName>
        <fullName evidence="2">Uncharacterized protein</fullName>
    </submittedName>
</protein>
<evidence type="ECO:0000313" key="2">
    <source>
        <dbReference type="EMBL" id="MFC4543961.1"/>
    </source>
</evidence>
<proteinExistence type="predicted"/>
<evidence type="ECO:0000256" key="1">
    <source>
        <dbReference type="SAM" id="MobiDB-lite"/>
    </source>
</evidence>
<keyword evidence="3" id="KW-1185">Reference proteome</keyword>
<dbReference type="RefSeq" id="WP_250142015.1">
    <property type="nucleotide sequence ID" value="NZ_JALIQP010000005.1"/>
</dbReference>
<dbReference type="InterPro" id="IPR006311">
    <property type="entry name" value="TAT_signal"/>
</dbReference>
<feature type="compositionally biased region" description="Basic and acidic residues" evidence="1">
    <location>
        <begin position="38"/>
        <end position="52"/>
    </location>
</feature>
<gene>
    <name evidence="2" type="ORF">ACFO5R_18700</name>
</gene>
<feature type="compositionally biased region" description="Acidic residues" evidence="1">
    <location>
        <begin position="272"/>
        <end position="284"/>
    </location>
</feature>
<comment type="caution">
    <text evidence="2">The sequence shown here is derived from an EMBL/GenBank/DDBJ whole genome shotgun (WGS) entry which is preliminary data.</text>
</comment>
<evidence type="ECO:0000313" key="3">
    <source>
        <dbReference type="Proteomes" id="UP001595898"/>
    </source>
</evidence>
<dbReference type="Proteomes" id="UP001595898">
    <property type="component" value="Unassembled WGS sequence"/>
</dbReference>
<reference evidence="2 3" key="1">
    <citation type="journal article" date="2019" name="Int. J. Syst. Evol. Microbiol.">
        <title>The Global Catalogue of Microorganisms (GCM) 10K type strain sequencing project: providing services to taxonomists for standard genome sequencing and annotation.</title>
        <authorList>
            <consortium name="The Broad Institute Genomics Platform"/>
            <consortium name="The Broad Institute Genome Sequencing Center for Infectious Disease"/>
            <person name="Wu L."/>
            <person name="Ma J."/>
        </authorList>
    </citation>
    <scope>NUCLEOTIDE SEQUENCE [LARGE SCALE GENOMIC DNA]</scope>
    <source>
        <strain evidence="2 3">WLHS5</strain>
    </source>
</reference>
<sequence>MQDGHEDGRDSSRLSRRMVLQATSGAVALSAVGSARASEGEGEARGARIDRRCPEATIEPSHGHCAGASLEGCADDHPVTIDLQEAVAETLSGRYPDVGSLLDDDYKPYFDTLAGDGGYSHWLSPEHIGDGTLLDPDRPESVLVDNESWRPIGVMFVATVDGDPVSPPPVVYDATADVTYEDGVSPAVPESETGDDGESPDRCSPWHYHAGLPSRFAWWYYRKVYEGDYEDGAVQLPCRTPCLLHVWTVDHPESVYAHDAPPPEYRDRDPADEASFETDADPGEDVLGWDVLPDEATPDLLPGEFSVLGP</sequence>